<dbReference type="GO" id="GO:0043565">
    <property type="term" value="F:sequence-specific DNA binding"/>
    <property type="evidence" value="ECO:0007669"/>
    <property type="project" value="InterPro"/>
</dbReference>
<organism evidence="4 5">
    <name type="scientific">Flavobacterium kingsejongi</name>
    <dbReference type="NCBI Taxonomy" id="1678728"/>
    <lineage>
        <taxon>Bacteria</taxon>
        <taxon>Pseudomonadati</taxon>
        <taxon>Bacteroidota</taxon>
        <taxon>Flavobacteriia</taxon>
        <taxon>Flavobacteriales</taxon>
        <taxon>Flavobacteriaceae</taxon>
        <taxon>Flavobacterium</taxon>
    </lineage>
</organism>
<dbReference type="Gene3D" id="1.10.10.60">
    <property type="entry name" value="Homeodomain-like"/>
    <property type="match status" value="2"/>
</dbReference>
<dbReference type="InterPro" id="IPR011990">
    <property type="entry name" value="TPR-like_helical_dom_sf"/>
</dbReference>
<dbReference type="SUPFAM" id="SSF48452">
    <property type="entry name" value="TPR-like"/>
    <property type="match status" value="2"/>
</dbReference>
<dbReference type="SMART" id="SM00342">
    <property type="entry name" value="HTH_ARAC"/>
    <property type="match status" value="1"/>
</dbReference>
<gene>
    <name evidence="4" type="ORF">FK004_02645</name>
</gene>
<accession>A0A2S1LKD0</accession>
<dbReference type="Gene3D" id="1.25.40.10">
    <property type="entry name" value="Tetratricopeptide repeat domain"/>
    <property type="match status" value="1"/>
</dbReference>
<dbReference type="AlphaFoldDB" id="A0A2S1LKD0"/>
<dbReference type="PANTHER" id="PTHR43280:SF2">
    <property type="entry name" value="HTH-TYPE TRANSCRIPTIONAL REGULATOR EXSA"/>
    <property type="match status" value="1"/>
</dbReference>
<dbReference type="GO" id="GO:0003700">
    <property type="term" value="F:DNA-binding transcription factor activity"/>
    <property type="evidence" value="ECO:0007669"/>
    <property type="project" value="InterPro"/>
</dbReference>
<dbReference type="PROSITE" id="PS01124">
    <property type="entry name" value="HTH_ARAC_FAMILY_2"/>
    <property type="match status" value="1"/>
</dbReference>
<evidence type="ECO:0000313" key="5">
    <source>
        <dbReference type="Proteomes" id="UP000244677"/>
    </source>
</evidence>
<name>A0A2S1LKD0_9FLAO</name>
<keyword evidence="2" id="KW-1133">Transmembrane helix</keyword>
<proteinExistence type="predicted"/>
<dbReference type="Pfam" id="PF12833">
    <property type="entry name" value="HTH_18"/>
    <property type="match status" value="1"/>
</dbReference>
<dbReference type="EMBL" id="CP020919">
    <property type="protein sequence ID" value="AWG24197.1"/>
    <property type="molecule type" value="Genomic_DNA"/>
</dbReference>
<keyword evidence="2" id="KW-0472">Membrane</keyword>
<feature type="domain" description="HTH araC/xylS-type" evidence="3">
    <location>
        <begin position="470"/>
        <end position="582"/>
    </location>
</feature>
<feature type="transmembrane region" description="Helical" evidence="2">
    <location>
        <begin position="400"/>
        <end position="420"/>
    </location>
</feature>
<dbReference type="KEGG" id="fki:FK004_02645"/>
<protein>
    <recommendedName>
        <fullName evidence="3">HTH araC/xylS-type domain-containing protein</fullName>
    </recommendedName>
</protein>
<evidence type="ECO:0000259" key="3">
    <source>
        <dbReference type="PROSITE" id="PS01124"/>
    </source>
</evidence>
<dbReference type="Proteomes" id="UP000244677">
    <property type="component" value="Chromosome"/>
</dbReference>
<dbReference type="InterPro" id="IPR018060">
    <property type="entry name" value="HTH_AraC"/>
</dbReference>
<sequence>MYQYNLKLFASKCSSTCFNMKEKITIFLLMIAPVLIAQQKWQGVIPDSLLKFSFATLEQRINSAELDLKKKEFYTEIYYRKAIIKDNPVDLANALYLKALISQDKSNTLQYADAIIALTKDSNDFNFPAKGYILKGNFFLINLRLQEALGNIFIAKQYSEKSGNLEQKLLINRYIGLVKIELGKPEEALPLFEESHRFFKSKPEMKLDLIFVEWVMSDIYIRLGKIDTALFYIDKALRDLERSNPYYRYFEMYKGICCHLKKDFAQSNLFLNKSIPLIKEVDDPLNLAVCYYYKGENIMKGDVNPANAKDYYEKADSILIMTKKYSRDLRDNYIRLIEISRDENDDKRQLYYLNRLIEIDSYFNKNKVFLSESINKNYDTPKLFAEKEKLINKINQEKKIILGFGGVLGIAFGFAVFYLIKVRREKFLFEERFNKLMQVPLYEIESAEEEPMENLILIKDDKAKPIAVPKEIVREILKKLTQFENEKGYLKPNIKQTDFARELDTNSSYLSKVINHYKGKNFSQYINDLRIDFAIKRLMVDKKFRKYTIKAISEDVGFTNTESFGRAFYTKTGLQPSYFIKKLEENNNR</sequence>
<keyword evidence="1" id="KW-0238">DNA-binding</keyword>
<reference evidence="4 5" key="1">
    <citation type="submission" date="2017-04" db="EMBL/GenBank/DDBJ databases">
        <title>Complete genome sequence of Flavobacterium kingsejong AJ004.</title>
        <authorList>
            <person name="Lee P.C."/>
        </authorList>
    </citation>
    <scope>NUCLEOTIDE SEQUENCE [LARGE SCALE GENOMIC DNA]</scope>
    <source>
        <strain evidence="4 5">AJ004</strain>
    </source>
</reference>
<evidence type="ECO:0000256" key="1">
    <source>
        <dbReference type="ARBA" id="ARBA00023125"/>
    </source>
</evidence>
<evidence type="ECO:0000313" key="4">
    <source>
        <dbReference type="EMBL" id="AWG24197.1"/>
    </source>
</evidence>
<evidence type="ECO:0000256" key="2">
    <source>
        <dbReference type="SAM" id="Phobius"/>
    </source>
</evidence>
<dbReference type="PANTHER" id="PTHR43280">
    <property type="entry name" value="ARAC-FAMILY TRANSCRIPTIONAL REGULATOR"/>
    <property type="match status" value="1"/>
</dbReference>
<keyword evidence="2" id="KW-0812">Transmembrane</keyword>
<keyword evidence="5" id="KW-1185">Reference proteome</keyword>